<accession>A0A445APH6</accession>
<dbReference type="InterPro" id="IPR026960">
    <property type="entry name" value="RVT-Znf"/>
</dbReference>
<feature type="domain" description="Reverse transcriptase zinc-binding" evidence="1">
    <location>
        <begin position="61"/>
        <end position="142"/>
    </location>
</feature>
<dbReference type="EMBL" id="SDMP01000011">
    <property type="protein sequence ID" value="RYR28339.1"/>
    <property type="molecule type" value="Genomic_DNA"/>
</dbReference>
<dbReference type="Proteomes" id="UP000289738">
    <property type="component" value="Chromosome B01"/>
</dbReference>
<dbReference type="InterPro" id="IPR052929">
    <property type="entry name" value="RNase_H-like_EbsB-rel"/>
</dbReference>
<evidence type="ECO:0000259" key="1">
    <source>
        <dbReference type="Pfam" id="PF13966"/>
    </source>
</evidence>
<evidence type="ECO:0000313" key="2">
    <source>
        <dbReference type="EMBL" id="RYR28339.1"/>
    </source>
</evidence>
<organism evidence="2 3">
    <name type="scientific">Arachis hypogaea</name>
    <name type="common">Peanut</name>
    <dbReference type="NCBI Taxonomy" id="3818"/>
    <lineage>
        <taxon>Eukaryota</taxon>
        <taxon>Viridiplantae</taxon>
        <taxon>Streptophyta</taxon>
        <taxon>Embryophyta</taxon>
        <taxon>Tracheophyta</taxon>
        <taxon>Spermatophyta</taxon>
        <taxon>Magnoliopsida</taxon>
        <taxon>eudicotyledons</taxon>
        <taxon>Gunneridae</taxon>
        <taxon>Pentapetalae</taxon>
        <taxon>rosids</taxon>
        <taxon>fabids</taxon>
        <taxon>Fabales</taxon>
        <taxon>Fabaceae</taxon>
        <taxon>Papilionoideae</taxon>
        <taxon>50 kb inversion clade</taxon>
        <taxon>dalbergioids sensu lato</taxon>
        <taxon>Dalbergieae</taxon>
        <taxon>Pterocarpus clade</taxon>
        <taxon>Arachis</taxon>
    </lineage>
</organism>
<dbReference type="Pfam" id="PF13966">
    <property type="entry name" value="zf-RVT"/>
    <property type="match status" value="1"/>
</dbReference>
<comment type="caution">
    <text evidence="2">The sequence shown here is derived from an EMBL/GenBank/DDBJ whole genome shotgun (WGS) entry which is preliminary data.</text>
</comment>
<dbReference type="PANTHER" id="PTHR47074:SF11">
    <property type="entry name" value="REVERSE TRANSCRIPTASE-LIKE PROTEIN"/>
    <property type="match status" value="1"/>
</dbReference>
<dbReference type="STRING" id="3818.A0A445APH6"/>
<proteinExistence type="predicted"/>
<protein>
    <recommendedName>
        <fullName evidence="1">Reverse transcriptase zinc-binding domain-containing protein</fullName>
    </recommendedName>
</protein>
<sequence length="301" mass="35943">MLEEEKEWNTYLINQIFLPFEAQLHIPIPRFDQVDCFYWKKARDGEFRVKLAYHKLRVQTRSQSEISKREQSEEQTWKDVWRIRTPPRAVNFLWRLLHKSLLKKKNLNKRGINFSPLCPRCWEDTESKEHISRECWFARKFWFVSPFILRSETGIEIFPDVKEWVKEMMENIQSEKRGLFCTLLQQLWRAKNSLVFEEKSAPTEEEVQKSCMCFDEFWKAQMIEKIKRPIEKPQISVNQKWKCPPTNIMKINVDAVVPHDINGGVGVVIRDEMGIIMALATKEIPYLLEAHEAEAYAAFWD</sequence>
<gene>
    <name evidence="2" type="ORF">Ahy_B01g052459</name>
</gene>
<dbReference type="AlphaFoldDB" id="A0A445APH6"/>
<dbReference type="PANTHER" id="PTHR47074">
    <property type="entry name" value="BNAC02G40300D PROTEIN"/>
    <property type="match status" value="1"/>
</dbReference>
<evidence type="ECO:0000313" key="3">
    <source>
        <dbReference type="Proteomes" id="UP000289738"/>
    </source>
</evidence>
<keyword evidence="3" id="KW-1185">Reference proteome</keyword>
<dbReference type="OrthoDB" id="1348681at2759"/>
<name>A0A445APH6_ARAHY</name>
<reference evidence="2 3" key="1">
    <citation type="submission" date="2019-01" db="EMBL/GenBank/DDBJ databases">
        <title>Sequencing of cultivated peanut Arachis hypogaea provides insights into genome evolution and oil improvement.</title>
        <authorList>
            <person name="Chen X."/>
        </authorList>
    </citation>
    <scope>NUCLEOTIDE SEQUENCE [LARGE SCALE GENOMIC DNA]</scope>
    <source>
        <strain evidence="3">cv. Fuhuasheng</strain>
        <tissue evidence="2">Leaves</tissue>
    </source>
</reference>